<dbReference type="InterPro" id="IPR013780">
    <property type="entry name" value="Glyco_hydro_b"/>
</dbReference>
<dbReference type="OrthoDB" id="9805159at2"/>
<dbReference type="eggNOG" id="COG0366">
    <property type="taxonomic scope" value="Bacteria"/>
</dbReference>
<feature type="binding site" evidence="3">
    <location>
        <begin position="356"/>
        <end position="357"/>
    </location>
    <ligand>
        <name>substrate</name>
    </ligand>
</feature>
<dbReference type="EMBL" id="BAET01000007">
    <property type="protein sequence ID" value="GAB55082.1"/>
    <property type="molecule type" value="Genomic_DNA"/>
</dbReference>
<dbReference type="InterPro" id="IPR006047">
    <property type="entry name" value="GH13_cat_dom"/>
</dbReference>
<feature type="binding site" evidence="3">
    <location>
        <position position="154"/>
    </location>
    <ligand>
        <name>substrate</name>
    </ligand>
</feature>
<dbReference type="GO" id="GO:0016757">
    <property type="term" value="F:glycosyltransferase activity"/>
    <property type="evidence" value="ECO:0007669"/>
    <property type="project" value="UniProtKB-KW"/>
</dbReference>
<evidence type="ECO:0000256" key="2">
    <source>
        <dbReference type="ARBA" id="ARBA00022679"/>
    </source>
</evidence>
<keyword evidence="6" id="KW-1185">Reference proteome</keyword>
<feature type="binding site" evidence="3">
    <location>
        <position position="463"/>
    </location>
    <ligand>
        <name>substrate</name>
    </ligand>
</feature>
<dbReference type="Pfam" id="PF00128">
    <property type="entry name" value="Alpha-amylase"/>
    <property type="match status" value="1"/>
</dbReference>
<name>H5T9V5_9ALTE</name>
<feature type="binding site" evidence="3">
    <location>
        <position position="116"/>
    </location>
    <ligand>
        <name>substrate</name>
    </ligand>
</feature>
<evidence type="ECO:0000256" key="1">
    <source>
        <dbReference type="ARBA" id="ARBA00022676"/>
    </source>
</evidence>
<evidence type="ECO:0000256" key="3">
    <source>
        <dbReference type="PIRSR" id="PIRSR003059-2"/>
    </source>
</evidence>
<protein>
    <recommendedName>
        <fullName evidence="4">Glycosyl hydrolase family 13 catalytic domain-containing protein</fullName>
    </recommendedName>
</protein>
<dbReference type="CDD" id="cd11356">
    <property type="entry name" value="AmyAc_Sucrose_phosphorylase-like_1"/>
    <property type="match status" value="1"/>
</dbReference>
<dbReference type="PANTHER" id="PTHR10357:SF214">
    <property type="entry name" value="GLUCOSYLGLYCERATE PHOSPHORYLASE"/>
    <property type="match status" value="1"/>
</dbReference>
<sequence length="594" mass="67785">MDKVNLLNEKVRHHLDTIYQGIFPSDKLDDIALELLKRMRISHEHDILIPQVHTNLWNEKDVVLITYGDSIIEPSADLSQGMHKPPLQTLYTFLDKYCAHAVNHVHILPFFPYSSDDGFSVIDYSSVNQALGSWDDVTRIANEFGLMVDLVINHCSARSLWFDNFIKQESPGKDFFFTIDKDTDTSLVTRPRTSDLLRKTSTTDGTKYVWCTFSHDQVDFDFRNPEVLLAFVDIIRLYLDKGTRIFRLDAIAFLWKEFGTNCINLPQTHEVVRTMRTLIEHASPNSIIITETNIPNRENLTYLGNANEAHAIYNFSLPPLLLNTLITGDCGYLKSWLMSMPPAQNGTFYFNFIASHDGIGLRPVEGLLSDEEIANLADCMQKFGGKVSWRTGLLGQQKPYELNIALIDALQGDMHGPDEFQIQRFLCAHAIMLGLEGLPGIYIHSLLGTTNDYEKASNTGQSRSINRHRWHFDSLSRELDDAYSLHHQVLTQMTQLISIRTAQSAFHPNATQFTLHLGTKIFGYWRQSIDRTQSIFCLSNISKEPQTIKLCDINLIGTDEWVDLLTQTPLHSQMQNITLAPYKSAWITNRFHKG</sequence>
<dbReference type="Proteomes" id="UP000053586">
    <property type="component" value="Unassembled WGS sequence"/>
</dbReference>
<evidence type="ECO:0000313" key="6">
    <source>
        <dbReference type="Proteomes" id="UP000053586"/>
    </source>
</evidence>
<reference evidence="5 6" key="1">
    <citation type="journal article" date="2012" name="J. Bacteriol.">
        <title>Genome sequence of proteorhodopsin-containing sea ice bacterium Glaciecola punicea ACAM 611T.</title>
        <authorList>
            <person name="Qin Q.-L."/>
            <person name="Xie B.-B."/>
            <person name="Shu Y.-L."/>
            <person name="Rong J.-C."/>
            <person name="Zhao D.-L."/>
            <person name="Zhang X.-Y."/>
            <person name="Chen X.-L."/>
            <person name="Zhou B.-C."/>
            <person name="Zhanga Y.-Z."/>
        </authorList>
    </citation>
    <scope>NUCLEOTIDE SEQUENCE [LARGE SCALE GENOMIC DNA]</scope>
    <source>
        <strain evidence="5 6">ACAM 611</strain>
    </source>
</reference>
<dbReference type="Gene3D" id="2.60.40.1180">
    <property type="entry name" value="Golgi alpha-mannosidase II"/>
    <property type="match status" value="1"/>
</dbReference>
<dbReference type="RefSeq" id="WP_006003829.1">
    <property type="nucleotide sequence ID" value="NZ_BAET01000007.1"/>
</dbReference>
<dbReference type="InterPro" id="IPR016377">
    <property type="entry name" value="Sucrose_GGa_phosphorylase-rel"/>
</dbReference>
<dbReference type="InterPro" id="IPR045857">
    <property type="entry name" value="O16G_dom_2"/>
</dbReference>
<dbReference type="SUPFAM" id="SSF51445">
    <property type="entry name" value="(Trans)glycosidases"/>
    <property type="match status" value="1"/>
</dbReference>
<evidence type="ECO:0000313" key="5">
    <source>
        <dbReference type="EMBL" id="GAB55082.1"/>
    </source>
</evidence>
<comment type="caution">
    <text evidence="5">The sequence shown here is derived from an EMBL/GenBank/DDBJ whole genome shotgun (WGS) entry which is preliminary data.</text>
</comment>
<dbReference type="PANTHER" id="PTHR10357">
    <property type="entry name" value="ALPHA-AMYLASE FAMILY MEMBER"/>
    <property type="match status" value="1"/>
</dbReference>
<dbReference type="STRING" id="56804.BAE46_01330"/>
<dbReference type="Gene3D" id="3.20.20.80">
    <property type="entry name" value="Glycosidases"/>
    <property type="match status" value="1"/>
</dbReference>
<evidence type="ECO:0000259" key="4">
    <source>
        <dbReference type="SMART" id="SM00642"/>
    </source>
</evidence>
<dbReference type="AlphaFoldDB" id="H5T9V5"/>
<keyword evidence="1" id="KW-0328">Glycosyltransferase</keyword>
<organism evidence="5 6">
    <name type="scientific">Glaciecola punicea ACAM 611</name>
    <dbReference type="NCBI Taxonomy" id="1121923"/>
    <lineage>
        <taxon>Bacteria</taxon>
        <taxon>Pseudomonadati</taxon>
        <taxon>Pseudomonadota</taxon>
        <taxon>Gammaproteobacteria</taxon>
        <taxon>Alteromonadales</taxon>
        <taxon>Alteromonadaceae</taxon>
        <taxon>Glaciecola</taxon>
    </lineage>
</organism>
<dbReference type="PIRSF" id="PIRSF003059">
    <property type="entry name" value="Sucrose_phosphorylase"/>
    <property type="match status" value="1"/>
</dbReference>
<gene>
    <name evidence="5" type="ORF">GPUN_0951</name>
</gene>
<keyword evidence="2" id="KW-0808">Transferase</keyword>
<dbReference type="GO" id="GO:0005975">
    <property type="term" value="P:carbohydrate metabolic process"/>
    <property type="evidence" value="ECO:0007669"/>
    <property type="project" value="InterPro"/>
</dbReference>
<reference evidence="5 6" key="2">
    <citation type="journal article" date="2017" name="Antonie Van Leeuwenhoek">
        <title>Rhizobium rhizosphaerae sp. nov., a novel species isolated from rice rhizosphere.</title>
        <authorList>
            <person name="Zhao J.J."/>
            <person name="Zhang J."/>
            <person name="Zhang R.J."/>
            <person name="Zhang C.W."/>
            <person name="Yin H.Q."/>
            <person name="Zhang X.X."/>
        </authorList>
    </citation>
    <scope>NUCLEOTIDE SEQUENCE [LARGE SCALE GENOMIC DNA]</scope>
    <source>
        <strain evidence="5 6">ACAM 611</strain>
    </source>
</reference>
<feature type="domain" description="Glycosyl hydrolase family 13 catalytic" evidence="4">
    <location>
        <begin position="51"/>
        <end position="390"/>
    </location>
</feature>
<feature type="binding site" evidence="3">
    <location>
        <begin position="247"/>
        <end position="249"/>
    </location>
    <ligand>
        <name>substrate</name>
    </ligand>
</feature>
<dbReference type="InterPro" id="IPR033746">
    <property type="entry name" value="GGa_phosphorylase"/>
</dbReference>
<proteinExistence type="predicted"/>
<dbReference type="InterPro" id="IPR017853">
    <property type="entry name" value="GH"/>
</dbReference>
<accession>H5T9V5</accession>
<dbReference type="Gene3D" id="3.90.400.10">
    <property type="entry name" value="Oligo-1,6-glucosidase, Domain 2"/>
    <property type="match status" value="1"/>
</dbReference>
<dbReference type="SMART" id="SM00642">
    <property type="entry name" value="Aamy"/>
    <property type="match status" value="1"/>
</dbReference>